<proteinExistence type="inferred from homology"/>
<dbReference type="RefSeq" id="WP_020975500.1">
    <property type="nucleotide sequence ID" value="NC_022198.1"/>
</dbReference>
<evidence type="ECO:0000259" key="9">
    <source>
        <dbReference type="Pfam" id="PF14748"/>
    </source>
</evidence>
<keyword evidence="5 7" id="KW-0028">Amino-acid biosynthesis</keyword>
<keyword evidence="2 5" id="KW-0521">NADP</keyword>
<dbReference type="InterPro" id="IPR053790">
    <property type="entry name" value="P5CR-like_CS"/>
</dbReference>
<keyword evidence="5 7" id="KW-0641">Proline biosynthesis</keyword>
<evidence type="ECO:0000256" key="2">
    <source>
        <dbReference type="ARBA" id="ARBA00022857"/>
    </source>
</evidence>
<dbReference type="InterPro" id="IPR008927">
    <property type="entry name" value="6-PGluconate_DH-like_C_sf"/>
</dbReference>
<dbReference type="AlphaFoldDB" id="U3GY32"/>
<dbReference type="GO" id="GO:0005737">
    <property type="term" value="C:cytoplasm"/>
    <property type="evidence" value="ECO:0007669"/>
    <property type="project" value="UniProtKB-SubCell"/>
</dbReference>
<dbReference type="PIRSF" id="PIRSF000193">
    <property type="entry name" value="Pyrrol-5-carb_rd"/>
    <property type="match status" value="1"/>
</dbReference>
<dbReference type="EC" id="1.5.1.2" evidence="5 6"/>
<accession>U3GY32</accession>
<keyword evidence="3 5" id="KW-0560">Oxidoreductase</keyword>
<evidence type="ECO:0000256" key="5">
    <source>
        <dbReference type="HAMAP-Rule" id="MF_01925"/>
    </source>
</evidence>
<dbReference type="Gene3D" id="1.10.3730.10">
    <property type="entry name" value="ProC C-terminal domain-like"/>
    <property type="match status" value="1"/>
</dbReference>
<dbReference type="Pfam" id="PF03807">
    <property type="entry name" value="F420_oxidored"/>
    <property type="match status" value="1"/>
</dbReference>
<dbReference type="GO" id="GO:0055129">
    <property type="term" value="P:L-proline biosynthetic process"/>
    <property type="evidence" value="ECO:0007669"/>
    <property type="project" value="UniProtKB-UniRule"/>
</dbReference>
<dbReference type="Gene3D" id="3.40.50.720">
    <property type="entry name" value="NAD(P)-binding Rossmann-like Domain"/>
    <property type="match status" value="1"/>
</dbReference>
<dbReference type="Proteomes" id="UP000016943">
    <property type="component" value="Chromosome"/>
</dbReference>
<dbReference type="InterPro" id="IPR036291">
    <property type="entry name" value="NAD(P)-bd_dom_sf"/>
</dbReference>
<dbReference type="PANTHER" id="PTHR11645:SF0">
    <property type="entry name" value="PYRROLINE-5-CARBOXYLATE REDUCTASE 3"/>
    <property type="match status" value="1"/>
</dbReference>
<dbReference type="OrthoDB" id="9805754at2"/>
<feature type="domain" description="Pyrroline-5-carboxylate reductase catalytic N-terminal" evidence="8">
    <location>
        <begin position="4"/>
        <end position="98"/>
    </location>
</feature>
<dbReference type="PROSITE" id="PS00521">
    <property type="entry name" value="P5CR"/>
    <property type="match status" value="1"/>
</dbReference>
<dbReference type="FunFam" id="1.10.3730.10:FF:000001">
    <property type="entry name" value="Pyrroline-5-carboxylate reductase"/>
    <property type="match status" value="1"/>
</dbReference>
<evidence type="ECO:0000256" key="6">
    <source>
        <dbReference type="NCBIfam" id="TIGR00112"/>
    </source>
</evidence>
<evidence type="ECO:0000259" key="8">
    <source>
        <dbReference type="Pfam" id="PF03807"/>
    </source>
</evidence>
<organism evidence="10 11">
    <name type="scientific">Corynebacterium argentoratense DSM 44202</name>
    <dbReference type="NCBI Taxonomy" id="1348662"/>
    <lineage>
        <taxon>Bacteria</taxon>
        <taxon>Bacillati</taxon>
        <taxon>Actinomycetota</taxon>
        <taxon>Actinomycetes</taxon>
        <taxon>Mycobacteriales</taxon>
        <taxon>Corynebacteriaceae</taxon>
        <taxon>Corynebacterium</taxon>
    </lineage>
</organism>
<dbReference type="SUPFAM" id="SSF51735">
    <property type="entry name" value="NAD(P)-binding Rossmann-fold domains"/>
    <property type="match status" value="1"/>
</dbReference>
<dbReference type="eggNOG" id="COG0345">
    <property type="taxonomic scope" value="Bacteria"/>
</dbReference>
<dbReference type="HAMAP" id="MF_01925">
    <property type="entry name" value="P5C_reductase"/>
    <property type="match status" value="1"/>
</dbReference>
<evidence type="ECO:0000256" key="1">
    <source>
        <dbReference type="ARBA" id="ARBA00005525"/>
    </source>
</evidence>
<dbReference type="NCBIfam" id="TIGR00112">
    <property type="entry name" value="proC"/>
    <property type="match status" value="1"/>
</dbReference>
<keyword evidence="11" id="KW-1185">Reference proteome</keyword>
<keyword evidence="5" id="KW-0963">Cytoplasm</keyword>
<reference evidence="10 11" key="1">
    <citation type="journal article" date="2013" name="Genome Announc.">
        <title>Whole-Genome Sequence of the Clinical Strain Corynebacterium argentoratense DSM 44202, Isolated from a Human Throat Specimen.</title>
        <authorList>
            <person name="Bomholt C."/>
            <person name="Glaub A."/>
            <person name="Gravermann K."/>
            <person name="Albersmeier A."/>
            <person name="Brinkrolf K."/>
            <person name="Ruckert C."/>
            <person name="Tauch A."/>
        </authorList>
    </citation>
    <scope>NUCLEOTIDE SEQUENCE [LARGE SCALE GENOMIC DNA]</scope>
    <source>
        <strain evidence="10">DSM 44202</strain>
    </source>
</reference>
<name>U3GY32_9CORY</name>
<comment type="subcellular location">
    <subcellularLocation>
        <location evidence="5">Cytoplasm</location>
    </subcellularLocation>
</comment>
<comment type="catalytic activity">
    <reaction evidence="5 7">
        <text>L-proline + NADP(+) = (S)-1-pyrroline-5-carboxylate + NADPH + 2 H(+)</text>
        <dbReference type="Rhea" id="RHEA:14109"/>
        <dbReference type="ChEBI" id="CHEBI:15378"/>
        <dbReference type="ChEBI" id="CHEBI:17388"/>
        <dbReference type="ChEBI" id="CHEBI:57783"/>
        <dbReference type="ChEBI" id="CHEBI:58349"/>
        <dbReference type="ChEBI" id="CHEBI:60039"/>
        <dbReference type="EC" id="1.5.1.2"/>
    </reaction>
</comment>
<dbReference type="GeneID" id="78249058"/>
<dbReference type="PANTHER" id="PTHR11645">
    <property type="entry name" value="PYRROLINE-5-CARBOXYLATE REDUCTASE"/>
    <property type="match status" value="1"/>
</dbReference>
<dbReference type="InterPro" id="IPR028939">
    <property type="entry name" value="P5C_Rdtase_cat_N"/>
</dbReference>
<feature type="domain" description="Pyrroline-5-carboxylate reductase dimerisation" evidence="9">
    <location>
        <begin position="161"/>
        <end position="264"/>
    </location>
</feature>
<dbReference type="UniPathway" id="UPA00098">
    <property type="reaction ID" value="UER00361"/>
</dbReference>
<evidence type="ECO:0000313" key="11">
    <source>
        <dbReference type="Proteomes" id="UP000016943"/>
    </source>
</evidence>
<dbReference type="InterPro" id="IPR029036">
    <property type="entry name" value="P5CR_dimer"/>
</dbReference>
<dbReference type="STRING" id="1348662.CARG_00900"/>
<dbReference type="PATRIC" id="fig|1348662.3.peg.176"/>
<comment type="pathway">
    <text evidence="5 7">Amino-acid biosynthesis; L-proline biosynthesis; L-proline from L-glutamate 5-semialdehyde: step 1/1.</text>
</comment>
<dbReference type="EMBL" id="CP006365">
    <property type="protein sequence ID" value="AGU14377.1"/>
    <property type="molecule type" value="Genomic_DNA"/>
</dbReference>
<comment type="function">
    <text evidence="4 5">Catalyzes the reduction of 1-pyrroline-5-carboxylate (PCA) to L-proline.</text>
</comment>
<dbReference type="InterPro" id="IPR000304">
    <property type="entry name" value="Pyrroline-COOH_reductase"/>
</dbReference>
<gene>
    <name evidence="5" type="primary">proC</name>
    <name evidence="10" type="ORF">CARG_00900</name>
</gene>
<comment type="similarity">
    <text evidence="1 5 7">Belongs to the pyrroline-5-carboxylate reductase family.</text>
</comment>
<dbReference type="SUPFAM" id="SSF48179">
    <property type="entry name" value="6-phosphogluconate dehydrogenase C-terminal domain-like"/>
    <property type="match status" value="1"/>
</dbReference>
<sequence>MGHIAVIGGGKIGEALVAGLLAAGREPGRIRVVNRRPERGNYLHRTYHVGVSDSIEEVVDGADAVFICTKPKDVTSVLADPALQDIGDDVAVVSMAAGITIATLEEALSAGTSVFRAMPNTPMLISKGVTALAPGRFTTEQQLDYITEILESVGIVVVVDEADMDAVTAVAGSSPAYVFLLAEALIDSGVSLGLSRELASTLALASIGGAADLMEQSSSEPSVLRANVSSPAGTTVAAVESLESSGFRAAFFKATRACAERSAQIGRRG</sequence>
<evidence type="ECO:0000313" key="10">
    <source>
        <dbReference type="EMBL" id="AGU14377.1"/>
    </source>
</evidence>
<dbReference type="KEGG" id="caz:CARG_00900"/>
<dbReference type="HOGENOM" id="CLU_042344_0_0_11"/>
<dbReference type="GO" id="GO:0004735">
    <property type="term" value="F:pyrroline-5-carboxylate reductase activity"/>
    <property type="evidence" value="ECO:0007669"/>
    <property type="project" value="UniProtKB-UniRule"/>
</dbReference>
<dbReference type="Pfam" id="PF14748">
    <property type="entry name" value="P5CR_dimer"/>
    <property type="match status" value="1"/>
</dbReference>
<evidence type="ECO:0000256" key="7">
    <source>
        <dbReference type="RuleBase" id="RU003903"/>
    </source>
</evidence>
<comment type="catalytic activity">
    <reaction evidence="5">
        <text>L-proline + NAD(+) = (S)-1-pyrroline-5-carboxylate + NADH + 2 H(+)</text>
        <dbReference type="Rhea" id="RHEA:14105"/>
        <dbReference type="ChEBI" id="CHEBI:15378"/>
        <dbReference type="ChEBI" id="CHEBI:17388"/>
        <dbReference type="ChEBI" id="CHEBI:57540"/>
        <dbReference type="ChEBI" id="CHEBI:57945"/>
        <dbReference type="ChEBI" id="CHEBI:60039"/>
        <dbReference type="EC" id="1.5.1.2"/>
    </reaction>
</comment>
<protein>
    <recommendedName>
        <fullName evidence="5 6">Pyrroline-5-carboxylate reductase</fullName>
        <shortName evidence="5">P5C reductase</shortName>
        <shortName evidence="5">P5CR</shortName>
        <ecNumber evidence="5 6">1.5.1.2</ecNumber>
    </recommendedName>
    <alternativeName>
        <fullName evidence="5">PCA reductase</fullName>
    </alternativeName>
</protein>
<evidence type="ECO:0000256" key="4">
    <source>
        <dbReference type="ARBA" id="ARBA00058118"/>
    </source>
</evidence>
<evidence type="ECO:0000256" key="3">
    <source>
        <dbReference type="ARBA" id="ARBA00023002"/>
    </source>
</evidence>